<evidence type="ECO:0000259" key="4">
    <source>
        <dbReference type="PROSITE" id="PS51710"/>
    </source>
</evidence>
<dbReference type="PROSITE" id="PS51710">
    <property type="entry name" value="G_OBG"/>
    <property type="match status" value="1"/>
</dbReference>
<feature type="region of interest" description="Disordered" evidence="3">
    <location>
        <begin position="175"/>
        <end position="198"/>
    </location>
</feature>
<dbReference type="SUPFAM" id="SSF82051">
    <property type="entry name" value="Obg GTP-binding protein N-terminal domain"/>
    <property type="match status" value="2"/>
</dbReference>
<evidence type="ECO:0000256" key="1">
    <source>
        <dbReference type="ARBA" id="ARBA00022741"/>
    </source>
</evidence>
<dbReference type="Gene3D" id="2.70.210.12">
    <property type="entry name" value="GTP1/OBG domain"/>
    <property type="match status" value="2"/>
</dbReference>
<dbReference type="GO" id="GO:0003924">
    <property type="term" value="F:GTPase activity"/>
    <property type="evidence" value="ECO:0007669"/>
    <property type="project" value="InterPro"/>
</dbReference>
<feature type="region of interest" description="Disordered" evidence="3">
    <location>
        <begin position="26"/>
        <end position="47"/>
    </location>
</feature>
<organism evidence="6">
    <name type="scientific">Attheya septentrionalis</name>
    <dbReference type="NCBI Taxonomy" id="420275"/>
    <lineage>
        <taxon>Eukaryota</taxon>
        <taxon>Sar</taxon>
        <taxon>Stramenopiles</taxon>
        <taxon>Ochrophyta</taxon>
        <taxon>Bacillariophyta</taxon>
        <taxon>Coscinodiscophyceae</taxon>
        <taxon>Chaetocerotophycidae</taxon>
        <taxon>Chaetocerotales</taxon>
        <taxon>Attheyaceae</taxon>
        <taxon>Attheya</taxon>
    </lineage>
</organism>
<dbReference type="PANTHER" id="PTHR11702:SF31">
    <property type="entry name" value="MITOCHONDRIAL RIBOSOME-ASSOCIATED GTPASE 2"/>
    <property type="match status" value="1"/>
</dbReference>
<feature type="compositionally biased region" description="Basic and acidic residues" evidence="3">
    <location>
        <begin position="292"/>
        <end position="307"/>
    </location>
</feature>
<dbReference type="GO" id="GO:0042254">
    <property type="term" value="P:ribosome biogenesis"/>
    <property type="evidence" value="ECO:0007669"/>
    <property type="project" value="UniProtKB-UniRule"/>
</dbReference>
<dbReference type="GO" id="GO:0005525">
    <property type="term" value="F:GTP binding"/>
    <property type="evidence" value="ECO:0007669"/>
    <property type="project" value="UniProtKB-KW"/>
</dbReference>
<dbReference type="InterPro" id="IPR036726">
    <property type="entry name" value="GTP1_OBG_dom_sf"/>
</dbReference>
<gene>
    <name evidence="6" type="ORF">ASEP1449_LOCUS14560</name>
</gene>
<dbReference type="InterPro" id="IPR006074">
    <property type="entry name" value="GTP1-OBG_CS"/>
</dbReference>
<dbReference type="Pfam" id="PF01926">
    <property type="entry name" value="MMR_HSR1"/>
    <property type="match status" value="1"/>
</dbReference>
<sequence length="620" mass="67692">MRSSLKIASEKSCHCLQKHGNAQVASHRSLSSYHHGRNPTLKLSSPTSVRPNLNLVRERQQEVNSYFMKIQCRGLEILVTPGGNQQDKVKKEKQKLWETKKKHSSRHRKERGAATYKFVDRARVKIDGGEGGNGCVSHVQLRGGLAKKKPNGGHGGRGGHVILVAGPQEQSLQMSKHHFRGGAGEHGKSQEMHGGRGKNVIIRVPCGVIVRRILEPNQHYDPITQTVITDETDEEDDDKLDDVDDDEREEEDDVWDSSDSDDSSDEEEDDSDSNIKEEKDDSDSESSDGENDNDRDHDVNANDDGHARKGGTSAKARKNRLPSDYDEVVNKNIRGADGLYHYRAEPNENDEIIKNREGPAVWEREKVVLADLDTPGSYLVVANGGRGGTGNAVYASRQFVPNIIAKSAARAVGQLGETAFLELELKLIADLGLVGFPNAGKSSLLAAMSMAKPEIAPYPFTTLHPLVGCIQYRDDFRVIAADVPGLIDGASQGRGRGHDFLRHLERTKALLYIVDAASVDGRDPVEDLTILAQELASYGSGDMLTRPALVVANKLDLIPDPDQRESLLFDITLAAEEAGIDFHGDVLGISAGVTGEGLGPLSKAIREIVTQGEAERLISE</sequence>
<dbReference type="EMBL" id="HBHQ01021556">
    <property type="protein sequence ID" value="CAD9822726.1"/>
    <property type="molecule type" value="Transcribed_RNA"/>
</dbReference>
<dbReference type="PRINTS" id="PR00326">
    <property type="entry name" value="GTP1OBG"/>
</dbReference>
<reference evidence="6" key="1">
    <citation type="submission" date="2021-01" db="EMBL/GenBank/DDBJ databases">
        <authorList>
            <person name="Corre E."/>
            <person name="Pelletier E."/>
            <person name="Niang G."/>
            <person name="Scheremetjew M."/>
            <person name="Finn R."/>
            <person name="Kale V."/>
            <person name="Holt S."/>
            <person name="Cochrane G."/>
            <person name="Meng A."/>
            <person name="Brown T."/>
            <person name="Cohen L."/>
        </authorList>
    </citation>
    <scope>NUCLEOTIDE SEQUENCE</scope>
    <source>
        <strain evidence="6">CCMP2084</strain>
    </source>
</reference>
<dbReference type="InterPro" id="IPR027417">
    <property type="entry name" value="P-loop_NTPase"/>
</dbReference>
<evidence type="ECO:0000256" key="3">
    <source>
        <dbReference type="SAM" id="MobiDB-lite"/>
    </source>
</evidence>
<name>A0A7S2XR95_9STRA</name>
<dbReference type="PROSITE" id="PS51883">
    <property type="entry name" value="OBG"/>
    <property type="match status" value="1"/>
</dbReference>
<evidence type="ECO:0000259" key="5">
    <source>
        <dbReference type="PROSITE" id="PS51883"/>
    </source>
</evidence>
<evidence type="ECO:0008006" key="7">
    <source>
        <dbReference type="Google" id="ProtNLM"/>
    </source>
</evidence>
<accession>A0A7S2XR95</accession>
<dbReference type="GO" id="GO:0005739">
    <property type="term" value="C:mitochondrion"/>
    <property type="evidence" value="ECO:0007669"/>
    <property type="project" value="TreeGrafter"/>
</dbReference>
<feature type="region of interest" description="Disordered" evidence="3">
    <location>
        <begin position="222"/>
        <end position="325"/>
    </location>
</feature>
<dbReference type="InterPro" id="IPR031167">
    <property type="entry name" value="G_OBG"/>
</dbReference>
<keyword evidence="1" id="KW-0547">Nucleotide-binding</keyword>
<dbReference type="InterPro" id="IPR006169">
    <property type="entry name" value="GTP1_OBG_dom"/>
</dbReference>
<proteinExistence type="predicted"/>
<dbReference type="CDD" id="cd01898">
    <property type="entry name" value="Obg"/>
    <property type="match status" value="1"/>
</dbReference>
<dbReference type="InterPro" id="IPR045086">
    <property type="entry name" value="OBG_GTPase"/>
</dbReference>
<dbReference type="InterPro" id="IPR006073">
    <property type="entry name" value="GTP-bd"/>
</dbReference>
<dbReference type="PROSITE" id="PS00905">
    <property type="entry name" value="GTP1_OBG"/>
    <property type="match status" value="1"/>
</dbReference>
<evidence type="ECO:0000313" key="6">
    <source>
        <dbReference type="EMBL" id="CAD9822726.1"/>
    </source>
</evidence>
<feature type="domain" description="Obg" evidence="5">
    <location>
        <begin position="116"/>
        <end position="428"/>
    </location>
</feature>
<dbReference type="Gene3D" id="3.40.50.300">
    <property type="entry name" value="P-loop containing nucleotide triphosphate hydrolases"/>
    <property type="match status" value="1"/>
</dbReference>
<dbReference type="AlphaFoldDB" id="A0A7S2XR95"/>
<dbReference type="Pfam" id="PF01018">
    <property type="entry name" value="GTP1_OBG"/>
    <property type="match status" value="2"/>
</dbReference>
<feature type="compositionally biased region" description="Acidic residues" evidence="3">
    <location>
        <begin position="280"/>
        <end position="291"/>
    </location>
</feature>
<dbReference type="PANTHER" id="PTHR11702">
    <property type="entry name" value="DEVELOPMENTALLY REGULATED GTP-BINDING PROTEIN-RELATED"/>
    <property type="match status" value="1"/>
</dbReference>
<feature type="domain" description="OBG-type G" evidence="4">
    <location>
        <begin position="429"/>
        <end position="610"/>
    </location>
</feature>
<protein>
    <recommendedName>
        <fullName evidence="7">OBG-type G domain-containing protein</fullName>
    </recommendedName>
</protein>
<evidence type="ECO:0000256" key="2">
    <source>
        <dbReference type="ARBA" id="ARBA00023134"/>
    </source>
</evidence>
<feature type="compositionally biased region" description="Acidic residues" evidence="3">
    <location>
        <begin position="230"/>
        <end position="272"/>
    </location>
</feature>
<dbReference type="SUPFAM" id="SSF52540">
    <property type="entry name" value="P-loop containing nucleoside triphosphate hydrolases"/>
    <property type="match status" value="1"/>
</dbReference>
<feature type="compositionally biased region" description="Basic and acidic residues" evidence="3">
    <location>
        <begin position="183"/>
        <end position="194"/>
    </location>
</feature>
<keyword evidence="2" id="KW-0342">GTP-binding</keyword>